<name>A0A364XYY9_9BACT</name>
<dbReference type="Gene3D" id="3.40.640.10">
    <property type="entry name" value="Type I PLP-dependent aspartate aminotransferase-like (Major domain)"/>
    <property type="match status" value="1"/>
</dbReference>
<dbReference type="RefSeq" id="WP_112748304.1">
    <property type="nucleotide sequence ID" value="NZ_QMFY01000010.1"/>
</dbReference>
<comment type="catalytic activity">
    <reaction evidence="14">
        <text>O-phospho-L-serine + 2-oxoglutarate = 3-phosphooxypyruvate + L-glutamate</text>
        <dbReference type="Rhea" id="RHEA:14329"/>
        <dbReference type="ChEBI" id="CHEBI:16810"/>
        <dbReference type="ChEBI" id="CHEBI:18110"/>
        <dbReference type="ChEBI" id="CHEBI:29985"/>
        <dbReference type="ChEBI" id="CHEBI:57524"/>
        <dbReference type="EC" id="2.6.1.52"/>
    </reaction>
</comment>
<dbReference type="InterPro" id="IPR015421">
    <property type="entry name" value="PyrdxlP-dep_Trfase_major"/>
</dbReference>
<evidence type="ECO:0000256" key="1">
    <source>
        <dbReference type="ARBA" id="ARBA00001933"/>
    </source>
</evidence>
<evidence type="ECO:0000256" key="4">
    <source>
        <dbReference type="ARBA" id="ARBA00013030"/>
    </source>
</evidence>
<dbReference type="PANTHER" id="PTHR21152">
    <property type="entry name" value="AMINOTRANSFERASE CLASS V"/>
    <property type="match status" value="1"/>
</dbReference>
<dbReference type="InterPro" id="IPR022278">
    <property type="entry name" value="Pser_aminoTfrase"/>
</dbReference>
<evidence type="ECO:0000256" key="12">
    <source>
        <dbReference type="ARBA" id="ARBA00031421"/>
    </source>
</evidence>
<comment type="cofactor">
    <cofactor evidence="1">
        <name>pyridoxal 5'-phosphate</name>
        <dbReference type="ChEBI" id="CHEBI:597326"/>
    </cofactor>
</comment>
<keyword evidence="8 16" id="KW-0808">Transferase</keyword>
<evidence type="ECO:0000259" key="15">
    <source>
        <dbReference type="Pfam" id="PF00266"/>
    </source>
</evidence>
<dbReference type="AlphaFoldDB" id="A0A364XYY9"/>
<dbReference type="InterPro" id="IPR015422">
    <property type="entry name" value="PyrdxlP-dep_Trfase_small"/>
</dbReference>
<dbReference type="InterPro" id="IPR000192">
    <property type="entry name" value="Aminotrans_V_dom"/>
</dbReference>
<keyword evidence="5" id="KW-0963">Cytoplasm</keyword>
<evidence type="ECO:0000256" key="10">
    <source>
        <dbReference type="ARBA" id="ARBA00023096"/>
    </source>
</evidence>
<comment type="similarity">
    <text evidence="3">Belongs to the class-V pyridoxal-phosphate-dependent aminotransferase family. SerC subfamily.</text>
</comment>
<dbReference type="EC" id="2.6.1.52" evidence="4"/>
<keyword evidence="7" id="KW-0028">Amino-acid biosynthesis</keyword>
<feature type="domain" description="Aminotransferase class V" evidence="15">
    <location>
        <begin position="130"/>
        <end position="322"/>
    </location>
</feature>
<dbReference type="Pfam" id="PF00266">
    <property type="entry name" value="Aminotran_5"/>
    <property type="match status" value="1"/>
</dbReference>
<dbReference type="GO" id="GO:0006564">
    <property type="term" value="P:L-serine biosynthetic process"/>
    <property type="evidence" value="ECO:0007669"/>
    <property type="project" value="UniProtKB-KW"/>
</dbReference>
<dbReference type="GO" id="GO:0004760">
    <property type="term" value="F:L-serine-pyruvate transaminase activity"/>
    <property type="evidence" value="ECO:0007669"/>
    <property type="project" value="TreeGrafter"/>
</dbReference>
<comment type="catalytic activity">
    <reaction evidence="13">
        <text>4-(phosphooxy)-L-threonine + 2-oxoglutarate = (R)-3-hydroxy-2-oxo-4-phosphooxybutanoate + L-glutamate</text>
        <dbReference type="Rhea" id="RHEA:16573"/>
        <dbReference type="ChEBI" id="CHEBI:16810"/>
        <dbReference type="ChEBI" id="CHEBI:29985"/>
        <dbReference type="ChEBI" id="CHEBI:58452"/>
        <dbReference type="ChEBI" id="CHEBI:58538"/>
        <dbReference type="EC" id="2.6.1.52"/>
    </reaction>
</comment>
<gene>
    <name evidence="16" type="ORF">DQQ10_18105</name>
</gene>
<evidence type="ECO:0000256" key="11">
    <source>
        <dbReference type="ARBA" id="ARBA00023299"/>
    </source>
</evidence>
<evidence type="ECO:0000313" key="17">
    <source>
        <dbReference type="Proteomes" id="UP000251889"/>
    </source>
</evidence>
<evidence type="ECO:0000256" key="14">
    <source>
        <dbReference type="ARBA" id="ARBA00049007"/>
    </source>
</evidence>
<evidence type="ECO:0000256" key="2">
    <source>
        <dbReference type="ARBA" id="ARBA00005099"/>
    </source>
</evidence>
<evidence type="ECO:0000256" key="8">
    <source>
        <dbReference type="ARBA" id="ARBA00022679"/>
    </source>
</evidence>
<dbReference type="GO" id="GO:0004648">
    <property type="term" value="F:O-phospho-L-serine:2-oxoglutarate aminotransferase activity"/>
    <property type="evidence" value="ECO:0007669"/>
    <property type="project" value="UniProtKB-EC"/>
</dbReference>
<reference evidence="16 17" key="1">
    <citation type="submission" date="2018-06" db="EMBL/GenBank/DDBJ databases">
        <title>Chryseolinea flavus sp. nov., a member of the phylum Bacteroidetes isolated from soil.</title>
        <authorList>
            <person name="Li Y."/>
            <person name="Wang J."/>
        </authorList>
    </citation>
    <scope>NUCLEOTIDE SEQUENCE [LARGE SCALE GENOMIC DNA]</scope>
    <source>
        <strain evidence="16 17">SDU1-6</strain>
    </source>
</reference>
<evidence type="ECO:0000256" key="6">
    <source>
        <dbReference type="ARBA" id="ARBA00022576"/>
    </source>
</evidence>
<keyword evidence="10" id="KW-0664">Pyridoxine biosynthesis</keyword>
<sequence length="360" mass="40185">MNQKINFTPGPSQLYFTVEDHVRTAFREGIPSLSHRTKQFEGIYAKVVDGLRELLGVPANYHVFFTGSANEIWERIIQNLVEDKSFHLVNGSFSKRFYEIALQLNKHPEKLEVPMGQGFAGDIAVPAGIELIGVTHNETSSGVSLPISQIQKLRAQNPNALIAVDAVSSLPYPDFDFTQFDTIFFSVQKGFGLPAGLGVWLVNDRCVTKAEFLQTKKISTGSYHNIPTFLAHSVKNQNPETPNVLGMYLLGEVIADFNRRGITSIRKETEYKSTLLYQALDNHPLFSAFVQDVNLRSKTVIVAQTGEHTEAVTKFLQSKGIQPGDGYGAAKKTQLRFANFPTHSKEQYELLVDSLNEFKV</sequence>
<evidence type="ECO:0000256" key="13">
    <source>
        <dbReference type="ARBA" id="ARBA00047630"/>
    </source>
</evidence>
<dbReference type="OrthoDB" id="975012at2"/>
<dbReference type="InterPro" id="IPR015424">
    <property type="entry name" value="PyrdxlP-dep_Trfase"/>
</dbReference>
<dbReference type="SUPFAM" id="SSF53383">
    <property type="entry name" value="PLP-dependent transferases"/>
    <property type="match status" value="1"/>
</dbReference>
<proteinExistence type="inferred from homology"/>
<keyword evidence="6 16" id="KW-0032">Aminotransferase</keyword>
<keyword evidence="9" id="KW-0663">Pyridoxal phosphate</keyword>
<comment type="caution">
    <text evidence="16">The sequence shown here is derived from an EMBL/GenBank/DDBJ whole genome shotgun (WGS) entry which is preliminary data.</text>
</comment>
<dbReference type="GO" id="GO:0008453">
    <property type="term" value="F:alanine-glyoxylate transaminase activity"/>
    <property type="evidence" value="ECO:0007669"/>
    <property type="project" value="TreeGrafter"/>
</dbReference>
<evidence type="ECO:0000313" key="16">
    <source>
        <dbReference type="EMBL" id="RAV99518.1"/>
    </source>
</evidence>
<dbReference type="GO" id="GO:0019265">
    <property type="term" value="P:glycine biosynthetic process, by transamination of glyoxylate"/>
    <property type="evidence" value="ECO:0007669"/>
    <property type="project" value="TreeGrafter"/>
</dbReference>
<accession>A0A364XYY9</accession>
<evidence type="ECO:0000256" key="7">
    <source>
        <dbReference type="ARBA" id="ARBA00022605"/>
    </source>
</evidence>
<dbReference type="PANTHER" id="PTHR21152:SF40">
    <property type="entry name" value="ALANINE--GLYOXYLATE AMINOTRANSFERASE"/>
    <property type="match status" value="1"/>
</dbReference>
<dbReference type="GO" id="GO:0008615">
    <property type="term" value="P:pyridoxine biosynthetic process"/>
    <property type="evidence" value="ECO:0007669"/>
    <property type="project" value="UniProtKB-KW"/>
</dbReference>
<dbReference type="Proteomes" id="UP000251889">
    <property type="component" value="Unassembled WGS sequence"/>
</dbReference>
<dbReference type="EMBL" id="QMFY01000010">
    <property type="protein sequence ID" value="RAV99518.1"/>
    <property type="molecule type" value="Genomic_DNA"/>
</dbReference>
<dbReference type="Gene3D" id="3.90.1150.10">
    <property type="entry name" value="Aspartate Aminotransferase, domain 1"/>
    <property type="match status" value="1"/>
</dbReference>
<protein>
    <recommendedName>
        <fullName evidence="4">phosphoserine transaminase</fullName>
        <ecNumber evidence="4">2.6.1.52</ecNumber>
    </recommendedName>
    <alternativeName>
        <fullName evidence="12">Phosphohydroxythreonine aminotransferase</fullName>
    </alternativeName>
</protein>
<evidence type="ECO:0000256" key="5">
    <source>
        <dbReference type="ARBA" id="ARBA00022490"/>
    </source>
</evidence>
<organism evidence="16 17">
    <name type="scientific">Pseudochryseolinea flava</name>
    <dbReference type="NCBI Taxonomy" id="2059302"/>
    <lineage>
        <taxon>Bacteria</taxon>
        <taxon>Pseudomonadati</taxon>
        <taxon>Bacteroidota</taxon>
        <taxon>Cytophagia</taxon>
        <taxon>Cytophagales</taxon>
        <taxon>Fulvivirgaceae</taxon>
        <taxon>Pseudochryseolinea</taxon>
    </lineage>
</organism>
<keyword evidence="11" id="KW-0718">Serine biosynthesis</keyword>
<evidence type="ECO:0000256" key="3">
    <source>
        <dbReference type="ARBA" id="ARBA00006904"/>
    </source>
</evidence>
<keyword evidence="17" id="KW-1185">Reference proteome</keyword>
<comment type="pathway">
    <text evidence="2">Amino-acid biosynthesis; L-serine biosynthesis; L-serine from 3-phospho-D-glycerate: step 2/3.</text>
</comment>
<dbReference type="PIRSF" id="PIRSF000525">
    <property type="entry name" value="SerC"/>
    <property type="match status" value="1"/>
</dbReference>
<dbReference type="UniPathway" id="UPA00135">
    <property type="reaction ID" value="UER00197"/>
</dbReference>
<evidence type="ECO:0000256" key="9">
    <source>
        <dbReference type="ARBA" id="ARBA00022898"/>
    </source>
</evidence>